<accession>A0A9E2S7X2</accession>
<feature type="transmembrane region" description="Helical" evidence="1">
    <location>
        <begin position="210"/>
        <end position="229"/>
    </location>
</feature>
<evidence type="ECO:0000313" key="3">
    <source>
        <dbReference type="Proteomes" id="UP000812270"/>
    </source>
</evidence>
<evidence type="ECO:0008006" key="4">
    <source>
        <dbReference type="Google" id="ProtNLM"/>
    </source>
</evidence>
<reference evidence="2" key="1">
    <citation type="submission" date="2021-06" db="EMBL/GenBank/DDBJ databases">
        <authorList>
            <person name="Huq M.A."/>
        </authorList>
    </citation>
    <scope>NUCLEOTIDE SEQUENCE</scope>
    <source>
        <strain evidence="2">MAH-26</strain>
    </source>
</reference>
<sequence>MQVTSEGNISGNGGDKYMGKNDQPASVRFLAHFFSFVFHPLFIPTYVAFFLIFVHPYFFAGYDYKMKVLKLLSVVVTTAFMPSFTVFLLKQLGFIDSIYLRSQRDRIIPIVICMIFYFSIYFVSKKDAEIPVPFTQFLLAVFINSIIAQMANIKFKISLHGLAVGTVLAFFILLALHSGASMGFYASIAILVTGIVCTSRLLLHEHEPFEVYLGLLGGVLSVLVAYWFVG</sequence>
<feature type="transmembrane region" description="Helical" evidence="1">
    <location>
        <begin position="182"/>
        <end position="203"/>
    </location>
</feature>
<organism evidence="2 3">
    <name type="scientific">Pinibacter aurantiacus</name>
    <dbReference type="NCBI Taxonomy" id="2851599"/>
    <lineage>
        <taxon>Bacteria</taxon>
        <taxon>Pseudomonadati</taxon>
        <taxon>Bacteroidota</taxon>
        <taxon>Chitinophagia</taxon>
        <taxon>Chitinophagales</taxon>
        <taxon>Chitinophagaceae</taxon>
        <taxon>Pinibacter</taxon>
    </lineage>
</organism>
<dbReference type="EMBL" id="JAHSPG010000008">
    <property type="protein sequence ID" value="MBV4357876.1"/>
    <property type="molecule type" value="Genomic_DNA"/>
</dbReference>
<proteinExistence type="predicted"/>
<gene>
    <name evidence="2" type="ORF">KTO63_12000</name>
</gene>
<dbReference type="AlphaFoldDB" id="A0A9E2S7X2"/>
<evidence type="ECO:0000256" key="1">
    <source>
        <dbReference type="SAM" id="Phobius"/>
    </source>
</evidence>
<keyword evidence="1" id="KW-0472">Membrane</keyword>
<name>A0A9E2S7X2_9BACT</name>
<keyword evidence="3" id="KW-1185">Reference proteome</keyword>
<evidence type="ECO:0000313" key="2">
    <source>
        <dbReference type="EMBL" id="MBV4357876.1"/>
    </source>
</evidence>
<keyword evidence="1" id="KW-1133">Transmembrane helix</keyword>
<keyword evidence="1" id="KW-0812">Transmembrane</keyword>
<comment type="caution">
    <text evidence="2">The sequence shown here is derived from an EMBL/GenBank/DDBJ whole genome shotgun (WGS) entry which is preliminary data.</text>
</comment>
<dbReference type="RefSeq" id="WP_217791527.1">
    <property type="nucleotide sequence ID" value="NZ_JAHSPG010000008.1"/>
</dbReference>
<feature type="transmembrane region" description="Helical" evidence="1">
    <location>
        <begin position="71"/>
        <end position="95"/>
    </location>
</feature>
<feature type="transmembrane region" description="Helical" evidence="1">
    <location>
        <begin position="107"/>
        <end position="124"/>
    </location>
</feature>
<protein>
    <recommendedName>
        <fullName evidence="4">PAP2 family protein</fullName>
    </recommendedName>
</protein>
<feature type="transmembrane region" description="Helical" evidence="1">
    <location>
        <begin position="29"/>
        <end position="59"/>
    </location>
</feature>
<feature type="transmembrane region" description="Helical" evidence="1">
    <location>
        <begin position="130"/>
        <end position="147"/>
    </location>
</feature>
<dbReference type="Proteomes" id="UP000812270">
    <property type="component" value="Unassembled WGS sequence"/>
</dbReference>
<feature type="transmembrane region" description="Helical" evidence="1">
    <location>
        <begin position="159"/>
        <end position="176"/>
    </location>
</feature>